<protein>
    <recommendedName>
        <fullName evidence="4">CRISPR-associated protein Csh1</fullName>
    </recommendedName>
</protein>
<reference evidence="2 3" key="1">
    <citation type="submission" date="2018-05" db="EMBL/GenBank/DDBJ databases">
        <authorList>
            <consortium name="PulseNet: The National Subtyping Network for Foodborne Disease Surveillance"/>
            <person name="Tarr C.L."/>
            <person name="Trees E."/>
            <person name="Katz L.S."/>
            <person name="Carleton-Romer H.A."/>
            <person name="Stroika S."/>
            <person name="Kucerova Z."/>
            <person name="Roache K.F."/>
            <person name="Sabol A.L."/>
            <person name="Besser J."/>
            <person name="Gerner-Smidt P."/>
        </authorList>
    </citation>
    <scope>NUCLEOTIDE SEQUENCE</scope>
    <source>
        <strain evidence="1 3">2016D-0221</strain>
        <strain evidence="2">D4313</strain>
    </source>
</reference>
<gene>
    <name evidence="2" type="ORF">AAH24_08615</name>
    <name evidence="1" type="ORF">BVH53_08525</name>
</gene>
<accession>A0A5L4L7Z4</accession>
<evidence type="ECO:0000313" key="3">
    <source>
        <dbReference type="Proteomes" id="UP000557842"/>
    </source>
</evidence>
<dbReference type="Proteomes" id="UP000557842">
    <property type="component" value="Unassembled WGS sequence"/>
</dbReference>
<sequence>MLFELLDEFKKRLEKNKDIVTQNHVLKDGVYARISGEKCEIFYVKTTIEKIDGKPHRKTNLYKQNGDIASYDDRDWFEQADYLSSLWDMDKAILPNKKFHSINFLSLFFKLEKPEHVRENLEKYLNVFIDYGKFKTSKDKEKNKEILSFHSDYIKDENRQSLIANSVVLCQKYFNDIIHFAGQNNFKKCYIKFFINEDLKLYEKESRIYIDLKIFNKNEYNIKYNNEILGLSNFNMGMNNNKPFLRHKTRPHEIPHAISQKDALSIKMLFDWLGSQNKNDICDFDSIFMYKSNKDSKALIKDFEYVPVSKSKFKFDTFRIKNFMDIENGEREILSFDDFKQVIDEQLYQKRLFSNLYKDKIKVSKLLSEDMQNILYQTRHSMIEYFEKFNSNEFYYVIQKYSNDFIKVAMQDGEFGRLNAKKSINLLLSIKETKGEKVDIDEIKNRVISALTDDNITKLNGNEYYFLVGNLAMRLVNKSKGWKKTFALTESYTKARNTKKLKMILFSDFDRYKYDIFIGDEILRKAFLLAQNCEDLVMSNSDQQMVLIGIVAKSIIKKSGEKDEVNE</sequence>
<evidence type="ECO:0000313" key="2">
    <source>
        <dbReference type="EMBL" id="EAK0469411.1"/>
    </source>
</evidence>
<name>A0A5L4L7Z4_CAMFE</name>
<proteinExistence type="predicted"/>
<evidence type="ECO:0000313" key="1">
    <source>
        <dbReference type="EMBL" id="EAI5408732.1"/>
    </source>
</evidence>
<organism evidence="2">
    <name type="scientific">Campylobacter fetus</name>
    <dbReference type="NCBI Taxonomy" id="196"/>
    <lineage>
        <taxon>Bacteria</taxon>
        <taxon>Pseudomonadati</taxon>
        <taxon>Campylobacterota</taxon>
        <taxon>Epsilonproteobacteria</taxon>
        <taxon>Campylobacterales</taxon>
        <taxon>Campylobacteraceae</taxon>
        <taxon>Campylobacter</taxon>
    </lineage>
</organism>
<dbReference type="AlphaFoldDB" id="A0A5L4L7Z4"/>
<dbReference type="RefSeq" id="WP_065844232.1">
    <property type="nucleotide sequence ID" value="NZ_AABUZP020000026.1"/>
</dbReference>
<dbReference type="EMBL" id="AACCXM010000014">
    <property type="protein sequence ID" value="EAK0469411.1"/>
    <property type="molecule type" value="Genomic_DNA"/>
</dbReference>
<evidence type="ECO:0008006" key="4">
    <source>
        <dbReference type="Google" id="ProtNLM"/>
    </source>
</evidence>
<dbReference type="EMBL" id="AABQDW010000022">
    <property type="protein sequence ID" value="EAI5408732.1"/>
    <property type="molecule type" value="Genomic_DNA"/>
</dbReference>
<comment type="caution">
    <text evidence="2">The sequence shown here is derived from an EMBL/GenBank/DDBJ whole genome shotgun (WGS) entry which is preliminary data.</text>
</comment>